<accession>A0A139X2Q9</accession>
<dbReference type="InterPro" id="IPR010451">
    <property type="entry name" value="Acetoacetate_decarboxylase"/>
</dbReference>
<dbReference type="SUPFAM" id="SSF160104">
    <property type="entry name" value="Acetoacetate decarboxylase-like"/>
    <property type="match status" value="1"/>
</dbReference>
<dbReference type="OrthoDB" id="1950454at2"/>
<dbReference type="GO" id="GO:0016829">
    <property type="term" value="F:lyase activity"/>
    <property type="evidence" value="ECO:0007669"/>
    <property type="project" value="InterPro"/>
</dbReference>
<reference evidence="1 2" key="1">
    <citation type="journal article" date="2013" name="Genome Biol. Evol.">
        <title>Genomes of Stigonematalean cyanobacteria (subsection V) and the evolution of oxygenic photosynthesis from prokaryotes to plastids.</title>
        <authorList>
            <person name="Dagan T."/>
            <person name="Roettger M."/>
            <person name="Stucken K."/>
            <person name="Landan G."/>
            <person name="Koch R."/>
            <person name="Major P."/>
            <person name="Gould S.B."/>
            <person name="Goremykin V.V."/>
            <person name="Rippka R."/>
            <person name="Tandeau de Marsac N."/>
            <person name="Gugger M."/>
            <person name="Lockhart P.J."/>
            <person name="Allen J.F."/>
            <person name="Brune I."/>
            <person name="Maus I."/>
            <person name="Puhler A."/>
            <person name="Martin W.F."/>
        </authorList>
    </citation>
    <scope>NUCLEOTIDE SEQUENCE [LARGE SCALE GENOMIC DNA]</scope>
    <source>
        <strain evidence="1 2">PCC 7110</strain>
    </source>
</reference>
<comment type="caution">
    <text evidence="1">The sequence shown here is derived from an EMBL/GenBank/DDBJ whole genome shotgun (WGS) entry which is preliminary data.</text>
</comment>
<proteinExistence type="predicted"/>
<protein>
    <submittedName>
        <fullName evidence="1">Acetoacetate decarboxylase</fullName>
    </submittedName>
</protein>
<name>A0A139X2Q9_9CYAN</name>
<dbReference type="AlphaFoldDB" id="A0A139X2Q9"/>
<evidence type="ECO:0000313" key="2">
    <source>
        <dbReference type="Proteomes" id="UP000076925"/>
    </source>
</evidence>
<keyword evidence="2" id="KW-1185">Reference proteome</keyword>
<sequence length="271" mass="30245">MPFSPRGKAGIVASPPWHYVGNFLAIDFWAKPEAVEALLPPGLELSLTNPGRCTANFVDWQFTSDEGDELLDPIRSQYHEFLLLVHANYEGQSVMYCPYIYVDQDASLMRGLIQGYPKKIGSVYTTRTFNIPSKASAPLRSGGVFAGTLAVKDRRLAEGVVQIENEASARPVAVFGSAPVITMRHFPSLEAGRENYPAVYELTRAKPEDTAISEIWQGSASLRFYDTPTEDLKELEPVEVNAGYRYTIAFTLRNNWVVKDLRESCAFQHDT</sequence>
<dbReference type="Proteomes" id="UP000076925">
    <property type="component" value="Unassembled WGS sequence"/>
</dbReference>
<dbReference type="Pfam" id="PF06314">
    <property type="entry name" value="ADC"/>
    <property type="match status" value="1"/>
</dbReference>
<dbReference type="Gene3D" id="2.40.400.10">
    <property type="entry name" value="Acetoacetate decarboxylase-like"/>
    <property type="match status" value="1"/>
</dbReference>
<dbReference type="InterPro" id="IPR023375">
    <property type="entry name" value="ADC_dom_sf"/>
</dbReference>
<dbReference type="STRING" id="128403.WA1_33660"/>
<dbReference type="EMBL" id="ANNX02000036">
    <property type="protein sequence ID" value="KYC38950.1"/>
    <property type="molecule type" value="Genomic_DNA"/>
</dbReference>
<gene>
    <name evidence="1" type="ORF">WA1_33660</name>
</gene>
<evidence type="ECO:0000313" key="1">
    <source>
        <dbReference type="EMBL" id="KYC38950.1"/>
    </source>
</evidence>
<organism evidence="1 2">
    <name type="scientific">Scytonema hofmannii PCC 7110</name>
    <dbReference type="NCBI Taxonomy" id="128403"/>
    <lineage>
        <taxon>Bacteria</taxon>
        <taxon>Bacillati</taxon>
        <taxon>Cyanobacteriota</taxon>
        <taxon>Cyanophyceae</taxon>
        <taxon>Nostocales</taxon>
        <taxon>Scytonemataceae</taxon>
        <taxon>Scytonema</taxon>
    </lineage>
</organism>